<dbReference type="FunCoup" id="A0A151GRL9">
    <property type="interactions" value="94"/>
</dbReference>
<dbReference type="InterPro" id="IPR011190">
    <property type="entry name" value="GlcNAc_Synth_fun"/>
</dbReference>
<dbReference type="GO" id="GO:0004042">
    <property type="term" value="F:L-glutamate N-acetyltransferase activity"/>
    <property type="evidence" value="ECO:0007669"/>
    <property type="project" value="InterPro"/>
</dbReference>
<accession>A0A151GRL9</accession>
<dbReference type="Gene3D" id="3.40.630.30">
    <property type="match status" value="1"/>
</dbReference>
<organism evidence="18 19">
    <name type="scientific">Drechmeria coniospora</name>
    <name type="common">Nematophagous fungus</name>
    <name type="synonym">Meria coniospora</name>
    <dbReference type="NCBI Taxonomy" id="98403"/>
    <lineage>
        <taxon>Eukaryota</taxon>
        <taxon>Fungi</taxon>
        <taxon>Dikarya</taxon>
        <taxon>Ascomycota</taxon>
        <taxon>Pezizomycotina</taxon>
        <taxon>Sordariomycetes</taxon>
        <taxon>Hypocreomycetidae</taxon>
        <taxon>Hypocreales</taxon>
        <taxon>Ophiocordycipitaceae</taxon>
        <taxon>Drechmeria</taxon>
    </lineage>
</organism>
<evidence type="ECO:0000256" key="15">
    <source>
        <dbReference type="PIRNR" id="PIRNR007892"/>
    </source>
</evidence>
<dbReference type="GO" id="GO:0006592">
    <property type="term" value="P:ornithine biosynthetic process"/>
    <property type="evidence" value="ECO:0007669"/>
    <property type="project" value="TreeGrafter"/>
</dbReference>
<keyword evidence="7 15" id="KW-0028">Amino-acid biosynthesis</keyword>
<evidence type="ECO:0000256" key="4">
    <source>
        <dbReference type="ARBA" id="ARBA00008694"/>
    </source>
</evidence>
<evidence type="ECO:0000259" key="17">
    <source>
        <dbReference type="PROSITE" id="PS51731"/>
    </source>
</evidence>
<evidence type="ECO:0000256" key="1">
    <source>
        <dbReference type="ARBA" id="ARBA00002294"/>
    </source>
</evidence>
<dbReference type="STRING" id="98403.A0A151GRL9"/>
<evidence type="ECO:0000256" key="13">
    <source>
        <dbReference type="ARBA" id="ARBA00033251"/>
    </source>
</evidence>
<evidence type="ECO:0000256" key="3">
    <source>
        <dbReference type="ARBA" id="ARBA00004925"/>
    </source>
</evidence>
<evidence type="ECO:0000313" key="18">
    <source>
        <dbReference type="EMBL" id="KYK59652.1"/>
    </source>
</evidence>
<comment type="catalytic activity">
    <reaction evidence="14 15">
        <text>L-glutamate + acetyl-CoA = N-acetyl-L-glutamate + CoA + H(+)</text>
        <dbReference type="Rhea" id="RHEA:24292"/>
        <dbReference type="ChEBI" id="CHEBI:15378"/>
        <dbReference type="ChEBI" id="CHEBI:29985"/>
        <dbReference type="ChEBI" id="CHEBI:44337"/>
        <dbReference type="ChEBI" id="CHEBI:57287"/>
        <dbReference type="ChEBI" id="CHEBI:57288"/>
        <dbReference type="EC" id="2.3.1.1"/>
    </reaction>
</comment>
<keyword evidence="19" id="KW-1185">Reference proteome</keyword>
<evidence type="ECO:0000256" key="5">
    <source>
        <dbReference type="ARBA" id="ARBA00012697"/>
    </source>
</evidence>
<dbReference type="GO" id="GO:0006526">
    <property type="term" value="P:L-arginine biosynthetic process"/>
    <property type="evidence" value="ECO:0007669"/>
    <property type="project" value="UniProtKB-UniPathway"/>
</dbReference>
<gene>
    <name evidence="18" type="ORF">DCS_00785</name>
</gene>
<evidence type="ECO:0000256" key="7">
    <source>
        <dbReference type="ARBA" id="ARBA00022605"/>
    </source>
</evidence>
<dbReference type="PANTHER" id="PTHR23342">
    <property type="entry name" value="N-ACETYLGLUTAMATE SYNTHASE"/>
    <property type="match status" value="1"/>
</dbReference>
<comment type="function">
    <text evidence="1 15">N-acetylglutamate synthase involved in arginine biosynthesis.</text>
</comment>
<proteinExistence type="inferred from homology"/>
<comment type="similarity">
    <text evidence="4 15">Belongs to the acetyltransferase family.</text>
</comment>
<comment type="caution">
    <text evidence="18">The sequence shown here is derived from an EMBL/GenBank/DDBJ whole genome shotgun (WGS) entry which is preliminary data.</text>
</comment>
<feature type="region of interest" description="Disordered" evidence="16">
    <location>
        <begin position="266"/>
        <end position="287"/>
    </location>
</feature>
<keyword evidence="10 15" id="KW-0496">Mitochondrion</keyword>
<comment type="pathway">
    <text evidence="3 15">Amino-acid biosynthesis; L-arginine biosynthesis; N(2)-acetyl-L-ornithine from L-glutamate: step 1/4.</text>
</comment>
<evidence type="ECO:0000256" key="8">
    <source>
        <dbReference type="ARBA" id="ARBA00022679"/>
    </source>
</evidence>
<dbReference type="EC" id="2.3.1.1" evidence="5 15"/>
<sequence>MAVNLIASEAFGCGHYGGFSTFVRRHSSHVKPLAQYVTTVLRGISTPSATRAKKLALDRDVIVSVLESSATRRDAKGYLQKYASRSTKTKSNIKVSRFVQDSKVHLEDGLPRPKRLINVAIVKLRMPHQLPQDILDGLAKTLSQLRTLGLLAVVILDCGVEKKRQMIQLEALRLCQAIDSSSGQAVAKLADNIFVRRKLDASKRISPTVSGGLRVDDLGLLSQALRRDMVVVVPSLARPDNLSSNQVTEAHGAVLALATYLSGKQATNEDEDTGDAGNTTNGQKYNESDLSNITSVERVILLDPLGGIPTPSQPNISHRFVNLAQEYHTLNDKLLNLQGSIGHAEEAKLTGLTHAANLSLARDALLLLPPSSSALITTPEAAANVRSNSFPGRSDATPTQSPFEFYGTITTRKLQNPLLHNLLTDRPVFSPSLPLQRLRDDQLRCIQSVNSSSATLIKRGMPVTVYPNPWASRWQPPRPGSRRLRLTDKRIDLPRLVYLIENSFGRKLDVDDYLHRIHNNLAGVIIAGEYEGGAILTWERPGNISDIEAFRSGRVVPYLDKFAVLKTCQGSAGVADIVFNTMVQDCLPSGVCWRSRRDNPVNKWYFERSAGTCKMSCSHWTMFWTTLGLDTRHQMRQDYEAVCRAVQPSWASNSHGIVES</sequence>
<feature type="domain" description="N-acetyltransferase" evidence="17">
    <location>
        <begin position="480"/>
        <end position="648"/>
    </location>
</feature>
<dbReference type="GeneID" id="63713428"/>
<dbReference type="AlphaFoldDB" id="A0A151GRL9"/>
<feature type="compositionally biased region" description="Polar residues" evidence="16">
    <location>
        <begin position="276"/>
        <end position="287"/>
    </location>
</feature>
<dbReference type="EMBL" id="LAYC01000001">
    <property type="protein sequence ID" value="KYK59652.1"/>
    <property type="molecule type" value="Genomic_DNA"/>
</dbReference>
<evidence type="ECO:0000256" key="6">
    <source>
        <dbReference type="ARBA" id="ARBA00018802"/>
    </source>
</evidence>
<dbReference type="RefSeq" id="XP_040659004.1">
    <property type="nucleotide sequence ID" value="XM_040798121.1"/>
</dbReference>
<evidence type="ECO:0000256" key="12">
    <source>
        <dbReference type="ARBA" id="ARBA00030346"/>
    </source>
</evidence>
<keyword evidence="9" id="KW-0809">Transit peptide</keyword>
<dbReference type="PIRSF" id="PIRSF007892">
    <property type="entry name" value="NAGS_fungal"/>
    <property type="match status" value="1"/>
</dbReference>
<dbReference type="FunFam" id="3.40.630.30:FF:000049">
    <property type="entry name" value="Amino-acid acetyltransferase, mitochondrial"/>
    <property type="match status" value="1"/>
</dbReference>
<dbReference type="GO" id="GO:0005759">
    <property type="term" value="C:mitochondrial matrix"/>
    <property type="evidence" value="ECO:0007669"/>
    <property type="project" value="TreeGrafter"/>
</dbReference>
<dbReference type="UniPathway" id="UPA00068">
    <property type="reaction ID" value="UER00106"/>
</dbReference>
<dbReference type="InterPro" id="IPR006855">
    <property type="entry name" value="Vertebrate-like_GNAT_dom"/>
</dbReference>
<dbReference type="PROSITE" id="PS51731">
    <property type="entry name" value="GNAT_NAGS"/>
    <property type="match status" value="1"/>
</dbReference>
<evidence type="ECO:0000256" key="11">
    <source>
        <dbReference type="ARBA" id="ARBA00023315"/>
    </source>
</evidence>
<evidence type="ECO:0000256" key="10">
    <source>
        <dbReference type="ARBA" id="ARBA00023128"/>
    </source>
</evidence>
<dbReference type="PANTHER" id="PTHR23342:SF4">
    <property type="entry name" value="AMINO-ACID ACETYLTRANSFERASE, MITOCHONDRIAL"/>
    <property type="match status" value="1"/>
</dbReference>
<name>A0A151GRL9_DRECN</name>
<reference evidence="18 19" key="1">
    <citation type="journal article" date="2016" name="Sci. Rep.">
        <title>Insights into Adaptations to a Near-Obligate Nematode Endoparasitic Lifestyle from the Finished Genome of Drechmeria coniospora.</title>
        <authorList>
            <person name="Zhang L."/>
            <person name="Zhou Z."/>
            <person name="Guo Q."/>
            <person name="Fokkens L."/>
            <person name="Miskei M."/>
            <person name="Pocsi I."/>
            <person name="Zhang W."/>
            <person name="Chen M."/>
            <person name="Wang L."/>
            <person name="Sun Y."/>
            <person name="Donzelli B.G."/>
            <person name="Gibson D.M."/>
            <person name="Nelson D.R."/>
            <person name="Luo J.G."/>
            <person name="Rep M."/>
            <person name="Liu H."/>
            <person name="Yang S."/>
            <person name="Wang J."/>
            <person name="Krasnoff S.B."/>
            <person name="Xu Y."/>
            <person name="Molnar I."/>
            <person name="Lin M."/>
        </authorList>
    </citation>
    <scope>NUCLEOTIDE SEQUENCE [LARGE SCALE GENOMIC DNA]</scope>
    <source>
        <strain evidence="18 19">ARSEF 6962</strain>
    </source>
</reference>
<evidence type="ECO:0000256" key="16">
    <source>
        <dbReference type="SAM" id="MobiDB-lite"/>
    </source>
</evidence>
<keyword evidence="8 15" id="KW-0808">Transferase</keyword>
<evidence type="ECO:0000313" key="19">
    <source>
        <dbReference type="Proteomes" id="UP000076580"/>
    </source>
</evidence>
<evidence type="ECO:0000256" key="14">
    <source>
        <dbReference type="ARBA" id="ARBA00048372"/>
    </source>
</evidence>
<protein>
    <recommendedName>
        <fullName evidence="6 15">Amino-acid acetyltransferase, mitochondrial</fullName>
        <ecNumber evidence="5 15">2.3.1.1</ecNumber>
    </recommendedName>
    <alternativeName>
        <fullName evidence="12 15">Glutamate N-acetyltransferase</fullName>
    </alternativeName>
    <alternativeName>
        <fullName evidence="13 15">N-acetylglutamate synthase</fullName>
    </alternativeName>
</protein>
<evidence type="ECO:0000256" key="9">
    <source>
        <dbReference type="ARBA" id="ARBA00022946"/>
    </source>
</evidence>
<dbReference type="Pfam" id="PF04768">
    <property type="entry name" value="NAT"/>
    <property type="match status" value="1"/>
</dbReference>
<keyword evidence="11 15" id="KW-0012">Acyltransferase</keyword>
<dbReference type="InParanoid" id="A0A151GRL9"/>
<comment type="subcellular location">
    <subcellularLocation>
        <location evidence="2 15">Mitochondrion</location>
    </subcellularLocation>
</comment>
<evidence type="ECO:0000256" key="2">
    <source>
        <dbReference type="ARBA" id="ARBA00004173"/>
    </source>
</evidence>
<dbReference type="Proteomes" id="UP000076580">
    <property type="component" value="Chromosome 01"/>
</dbReference>